<dbReference type="EC" id="3.4.11.9" evidence="5"/>
<comment type="caution">
    <text evidence="19">The sequence shown here is derived from an EMBL/GenBank/DDBJ whole genome shotgun (WGS) entry which is preliminary data.</text>
</comment>
<dbReference type="Gene3D" id="3.40.350.10">
    <property type="entry name" value="Creatinase/prolidase N-terminal domain"/>
    <property type="match status" value="2"/>
</dbReference>
<feature type="domain" description="Peptidase M24 C-terminal" evidence="18">
    <location>
        <begin position="614"/>
        <end position="676"/>
    </location>
</feature>
<evidence type="ECO:0000256" key="14">
    <source>
        <dbReference type="ARBA" id="ARBA00032413"/>
    </source>
</evidence>
<dbReference type="InterPro" id="IPR000587">
    <property type="entry name" value="Creatinase_N"/>
</dbReference>
<evidence type="ECO:0000256" key="12">
    <source>
        <dbReference type="ARBA" id="ARBA00023211"/>
    </source>
</evidence>
<reference evidence="20" key="1">
    <citation type="journal article" date="2014" name="Genome Announc.">
        <title>Genome sequence and annotation of Acremonium chrysogenum, producer of the beta-lactam antibiotic cephalosporin C.</title>
        <authorList>
            <person name="Terfehr D."/>
            <person name="Dahlmann T.A."/>
            <person name="Specht T."/>
            <person name="Zadra I."/>
            <person name="Kuernsteiner H."/>
            <person name="Kueck U."/>
        </authorList>
    </citation>
    <scope>NUCLEOTIDE SEQUENCE [LARGE SCALE GENOMIC DNA]</scope>
    <source>
        <strain evidence="20">ATCC 11550 / CBS 779.69 / DSM 880 / IAM 14645 / JCM 23072 / IMI 49137</strain>
    </source>
</reference>
<organism evidence="19 20">
    <name type="scientific">Hapsidospora chrysogenum (strain ATCC 11550 / CBS 779.69 / DSM 880 / IAM 14645 / JCM 23072 / IMI 49137)</name>
    <name type="common">Acremonium chrysogenum</name>
    <dbReference type="NCBI Taxonomy" id="857340"/>
    <lineage>
        <taxon>Eukaryota</taxon>
        <taxon>Fungi</taxon>
        <taxon>Dikarya</taxon>
        <taxon>Ascomycota</taxon>
        <taxon>Pezizomycotina</taxon>
        <taxon>Sordariomycetes</taxon>
        <taxon>Hypocreomycetidae</taxon>
        <taxon>Hypocreales</taxon>
        <taxon>Bionectriaceae</taxon>
        <taxon>Hapsidospora</taxon>
    </lineage>
</organism>
<comment type="function">
    <text evidence="3">Catalyzes the removal of a penultimate prolyl residue from the N-termini of peptides.</text>
</comment>
<evidence type="ECO:0000256" key="1">
    <source>
        <dbReference type="ARBA" id="ARBA00001424"/>
    </source>
</evidence>
<dbReference type="EMBL" id="JPKY01000077">
    <property type="protein sequence ID" value="KFH43102.1"/>
    <property type="molecule type" value="Genomic_DNA"/>
</dbReference>
<evidence type="ECO:0000259" key="17">
    <source>
        <dbReference type="Pfam" id="PF01321"/>
    </source>
</evidence>
<comment type="similarity">
    <text evidence="4 15">Belongs to the peptidase M24B family.</text>
</comment>
<dbReference type="InterPro" id="IPR000994">
    <property type="entry name" value="Pept_M24"/>
</dbReference>
<evidence type="ECO:0000256" key="2">
    <source>
        <dbReference type="ARBA" id="ARBA00001936"/>
    </source>
</evidence>
<dbReference type="SUPFAM" id="SSF53092">
    <property type="entry name" value="Creatinase/prolidase N-terminal domain"/>
    <property type="match status" value="1"/>
</dbReference>
<dbReference type="HOGENOM" id="CLU_011781_2_3_1"/>
<dbReference type="Pfam" id="PF01321">
    <property type="entry name" value="Creatinase_N"/>
    <property type="match status" value="1"/>
</dbReference>
<dbReference type="GO" id="GO:0006508">
    <property type="term" value="P:proteolysis"/>
    <property type="evidence" value="ECO:0007669"/>
    <property type="project" value="UniProtKB-KW"/>
</dbReference>
<dbReference type="AlphaFoldDB" id="A0A086T170"/>
<dbReference type="SUPFAM" id="SSF55920">
    <property type="entry name" value="Creatinase/aminopeptidase"/>
    <property type="match status" value="1"/>
</dbReference>
<dbReference type="InterPro" id="IPR033740">
    <property type="entry name" value="Pept_M24B"/>
</dbReference>
<evidence type="ECO:0000256" key="9">
    <source>
        <dbReference type="ARBA" id="ARBA00022723"/>
    </source>
</evidence>
<sequence length="677" mass="75121">MNLRFAATAFHLTPPRLAFASISQVARRLSTVSPNAMEKVDTTSRLTKLRALMKERQVHVYIVPSEDNHSSEYIAASDGRRPYISGFTGSAGVAVVTPDSAILSTDGRYIIQATKQLDDNWTLLNSAQPEAPTWQEWSAEQSAGGKNVAVDASLLASSAAKKLLEKIHKCGGADLLPLEENLVDIVWGEERPPRPREPVIVLPETLAGKPVQKKLQELREDLQKKHAAGFLVSMLDEIAWLFNLRGSDIPYNPVFFSYAIVTPDTATLYVDDSKLDDACKAHLAQNNVTLRPYESILDDARDLQAKTKQAQGDGAPNRLLLSNRGSWALQRALGGDDMVDEVRSPIGDAKAIKNEVELQGMRACHIRDGAALIEYFAWLEDQLVAKKAVLDEVQADDKLLELRSKHKNFVGLSFPTISSTGAKYWVTEYGHCFWAQYTEYLLTCLRASAAVIHYKPIRGNCSVIDPDKVYLCDSGAQYLDGTTDVTRTLHFGQPTDAEREAYTLVLKGNIALDLAIFPKGTTGYALDALARQHLWKNGLDYRHGTGHGVGSYLNVHEGPIGVGTRTQYAEVALSPGNVISNEPGYYVEESFGIRIENIIMVREVKTKYSFGDKPFLGFEHVTMVPYCRNLIDASLLTDVEKQWINESNAEILEKTKGFFENDPLTMAWLTRETQPIE</sequence>
<dbReference type="Pfam" id="PF16188">
    <property type="entry name" value="Peptidase_M24_C"/>
    <property type="match status" value="1"/>
</dbReference>
<comment type="cofactor">
    <cofactor evidence="2">
        <name>Mn(2+)</name>
        <dbReference type="ChEBI" id="CHEBI:29035"/>
    </cofactor>
</comment>
<keyword evidence="11" id="KW-0482">Metalloprotease</keyword>
<dbReference type="CDD" id="cd01085">
    <property type="entry name" value="APP"/>
    <property type="match status" value="1"/>
</dbReference>
<dbReference type="PANTHER" id="PTHR43763">
    <property type="entry name" value="XAA-PRO AMINOPEPTIDASE 1"/>
    <property type="match status" value="1"/>
</dbReference>
<dbReference type="FunFam" id="3.40.350.10:FF:000003">
    <property type="entry name" value="Xaa-pro aminopeptidase P"/>
    <property type="match status" value="1"/>
</dbReference>
<dbReference type="Proteomes" id="UP000029964">
    <property type="component" value="Unassembled WGS sequence"/>
</dbReference>
<keyword evidence="12" id="KW-0464">Manganese</keyword>
<evidence type="ECO:0000259" key="16">
    <source>
        <dbReference type="Pfam" id="PF00557"/>
    </source>
</evidence>
<dbReference type="Pfam" id="PF00557">
    <property type="entry name" value="Peptidase_M24"/>
    <property type="match status" value="1"/>
</dbReference>
<evidence type="ECO:0000256" key="4">
    <source>
        <dbReference type="ARBA" id="ARBA00008766"/>
    </source>
</evidence>
<evidence type="ECO:0000256" key="10">
    <source>
        <dbReference type="ARBA" id="ARBA00022801"/>
    </source>
</evidence>
<feature type="domain" description="Peptidase M24" evidence="16">
    <location>
        <begin position="360"/>
        <end position="603"/>
    </location>
</feature>
<dbReference type="InterPro" id="IPR032416">
    <property type="entry name" value="Peptidase_M24_C"/>
</dbReference>
<dbReference type="InterPro" id="IPR029149">
    <property type="entry name" value="Creatin/AminoP/Spt16_N"/>
</dbReference>
<protein>
    <recommendedName>
        <fullName evidence="6">Probable Xaa-Pro aminopeptidase P</fullName>
        <ecNumber evidence="5">3.4.11.9</ecNumber>
    </recommendedName>
    <alternativeName>
        <fullName evidence="13">Aminoacylproline aminopeptidase</fullName>
    </alternativeName>
    <alternativeName>
        <fullName evidence="14">Prolidase</fullName>
    </alternativeName>
</protein>
<dbReference type="PROSITE" id="PS00491">
    <property type="entry name" value="PROLINE_PEPTIDASE"/>
    <property type="match status" value="1"/>
</dbReference>
<evidence type="ECO:0000256" key="8">
    <source>
        <dbReference type="ARBA" id="ARBA00022670"/>
    </source>
</evidence>
<comment type="catalytic activity">
    <reaction evidence="1">
        <text>Release of any N-terminal amino acid, including proline, that is linked to proline, even from a dipeptide or tripeptide.</text>
        <dbReference type="EC" id="3.4.11.9"/>
    </reaction>
</comment>
<dbReference type="STRING" id="857340.A0A086T170"/>
<evidence type="ECO:0000313" key="19">
    <source>
        <dbReference type="EMBL" id="KFH43102.1"/>
    </source>
</evidence>
<keyword evidence="8" id="KW-0645">Protease</keyword>
<dbReference type="InterPro" id="IPR001131">
    <property type="entry name" value="Peptidase_M24B_aminopep-P_CS"/>
</dbReference>
<evidence type="ECO:0000256" key="15">
    <source>
        <dbReference type="RuleBase" id="RU000590"/>
    </source>
</evidence>
<dbReference type="GO" id="GO:0070006">
    <property type="term" value="F:metalloaminopeptidase activity"/>
    <property type="evidence" value="ECO:0007669"/>
    <property type="project" value="InterPro"/>
</dbReference>
<evidence type="ECO:0000256" key="13">
    <source>
        <dbReference type="ARBA" id="ARBA00030849"/>
    </source>
</evidence>
<evidence type="ECO:0000313" key="20">
    <source>
        <dbReference type="Proteomes" id="UP000029964"/>
    </source>
</evidence>
<evidence type="ECO:0000256" key="11">
    <source>
        <dbReference type="ARBA" id="ARBA00023049"/>
    </source>
</evidence>
<evidence type="ECO:0000256" key="3">
    <source>
        <dbReference type="ARBA" id="ARBA00002443"/>
    </source>
</evidence>
<keyword evidence="9 15" id="KW-0479">Metal-binding</keyword>
<dbReference type="InterPro" id="IPR036005">
    <property type="entry name" value="Creatinase/aminopeptidase-like"/>
</dbReference>
<evidence type="ECO:0000256" key="5">
    <source>
        <dbReference type="ARBA" id="ARBA00012574"/>
    </source>
</evidence>
<evidence type="ECO:0000259" key="18">
    <source>
        <dbReference type="Pfam" id="PF16188"/>
    </source>
</evidence>
<dbReference type="Pfam" id="PF16189">
    <property type="entry name" value="Creatinase_N_2"/>
    <property type="match status" value="1"/>
</dbReference>
<feature type="domain" description="Creatinase N-terminal" evidence="17">
    <location>
        <begin position="45"/>
        <end position="170"/>
    </location>
</feature>
<dbReference type="FunFam" id="3.40.350.10:FF:000010">
    <property type="entry name" value="Probable Xaa-Pro aminopeptidase P"/>
    <property type="match status" value="1"/>
</dbReference>
<keyword evidence="7 19" id="KW-0031">Aminopeptidase</keyword>
<evidence type="ECO:0000256" key="7">
    <source>
        <dbReference type="ARBA" id="ARBA00022438"/>
    </source>
</evidence>
<keyword evidence="20" id="KW-1185">Reference proteome</keyword>
<dbReference type="InterPro" id="IPR050422">
    <property type="entry name" value="X-Pro_aminopeptidase_P"/>
</dbReference>
<dbReference type="PANTHER" id="PTHR43763:SF6">
    <property type="entry name" value="XAA-PRO AMINOPEPTIDASE 1"/>
    <property type="match status" value="1"/>
</dbReference>
<accession>A0A086T170</accession>
<gene>
    <name evidence="19" type="ORF">ACRE_061270</name>
</gene>
<proteinExistence type="inferred from homology"/>
<dbReference type="Gene3D" id="3.90.230.10">
    <property type="entry name" value="Creatinase/methionine aminopeptidase superfamily"/>
    <property type="match status" value="1"/>
</dbReference>
<dbReference type="OrthoDB" id="9995434at2759"/>
<dbReference type="GO" id="GO:0046872">
    <property type="term" value="F:metal ion binding"/>
    <property type="evidence" value="ECO:0007669"/>
    <property type="project" value="UniProtKB-KW"/>
</dbReference>
<keyword evidence="10" id="KW-0378">Hydrolase</keyword>
<dbReference type="GO" id="GO:0005737">
    <property type="term" value="C:cytoplasm"/>
    <property type="evidence" value="ECO:0007669"/>
    <property type="project" value="UniProtKB-ARBA"/>
</dbReference>
<name>A0A086T170_HAPC1</name>
<dbReference type="FunFam" id="3.90.230.10:FF:000007">
    <property type="entry name" value="Xaa-Pro aminopeptidase P"/>
    <property type="match status" value="1"/>
</dbReference>
<evidence type="ECO:0000256" key="6">
    <source>
        <dbReference type="ARBA" id="ARBA00020658"/>
    </source>
</evidence>